<gene>
    <name evidence="2" type="ORF">NA56DRAFT_683017</name>
</gene>
<feature type="domain" description="Heterokaryon incompatibility" evidence="1">
    <location>
        <begin position="22"/>
        <end position="105"/>
    </location>
</feature>
<proteinExistence type="predicted"/>
<evidence type="ECO:0000313" key="2">
    <source>
        <dbReference type="EMBL" id="PMD13467.1"/>
    </source>
</evidence>
<dbReference type="Pfam" id="PF06985">
    <property type="entry name" value="HET"/>
    <property type="match status" value="1"/>
</dbReference>
<dbReference type="STRING" id="1745343.A0A2J6PHE7"/>
<keyword evidence="3" id="KW-1185">Reference proteome</keyword>
<sequence length="257" mass="29517">MRLLNVHTYALHEFIGTDIPYYAILSHCWESEEVTFQALKAGEAAQMKGWIKIKGCCEQAIEEGLNYAWIDTCCIDKSSSAELSEAINSMFTWYQMAESCYVYLSDVFFKPYAPTFNGSDPEWLKSFQSSKWFTRGWTLQELLAPGTVVFFDKNWKEFGTKESLEDQVISITGIRHLFDFEKASIAQRFSWASKRETTRIEDTAYCLMGIFGVNMPLLYGEGAAAFLRLQLEILKISNDETLFAWEDPSLSHVCHTR</sequence>
<dbReference type="InterPro" id="IPR010730">
    <property type="entry name" value="HET"/>
</dbReference>
<organism evidence="2 3">
    <name type="scientific">Hyaloscypha hepaticicola</name>
    <dbReference type="NCBI Taxonomy" id="2082293"/>
    <lineage>
        <taxon>Eukaryota</taxon>
        <taxon>Fungi</taxon>
        <taxon>Dikarya</taxon>
        <taxon>Ascomycota</taxon>
        <taxon>Pezizomycotina</taxon>
        <taxon>Leotiomycetes</taxon>
        <taxon>Helotiales</taxon>
        <taxon>Hyaloscyphaceae</taxon>
        <taxon>Hyaloscypha</taxon>
    </lineage>
</organism>
<name>A0A2J6PHE7_9HELO</name>
<dbReference type="PANTHER" id="PTHR10622:SF10">
    <property type="entry name" value="HET DOMAIN-CONTAINING PROTEIN"/>
    <property type="match status" value="1"/>
</dbReference>
<evidence type="ECO:0000259" key="1">
    <source>
        <dbReference type="Pfam" id="PF06985"/>
    </source>
</evidence>
<dbReference type="Proteomes" id="UP000235672">
    <property type="component" value="Unassembled WGS sequence"/>
</dbReference>
<dbReference type="OrthoDB" id="674604at2759"/>
<protein>
    <submittedName>
        <fullName evidence="2">HET-domain-containing protein</fullName>
    </submittedName>
</protein>
<reference evidence="2 3" key="1">
    <citation type="submission" date="2016-05" db="EMBL/GenBank/DDBJ databases">
        <title>A degradative enzymes factory behind the ericoid mycorrhizal symbiosis.</title>
        <authorList>
            <consortium name="DOE Joint Genome Institute"/>
            <person name="Martino E."/>
            <person name="Morin E."/>
            <person name="Grelet G."/>
            <person name="Kuo A."/>
            <person name="Kohler A."/>
            <person name="Daghino S."/>
            <person name="Barry K."/>
            <person name="Choi C."/>
            <person name="Cichocki N."/>
            <person name="Clum A."/>
            <person name="Copeland A."/>
            <person name="Hainaut M."/>
            <person name="Haridas S."/>
            <person name="Labutti K."/>
            <person name="Lindquist E."/>
            <person name="Lipzen A."/>
            <person name="Khouja H.-R."/>
            <person name="Murat C."/>
            <person name="Ohm R."/>
            <person name="Olson A."/>
            <person name="Spatafora J."/>
            <person name="Veneault-Fourrey C."/>
            <person name="Henrissat B."/>
            <person name="Grigoriev I."/>
            <person name="Martin F."/>
            <person name="Perotto S."/>
        </authorList>
    </citation>
    <scope>NUCLEOTIDE SEQUENCE [LARGE SCALE GENOMIC DNA]</scope>
    <source>
        <strain evidence="2 3">UAMH 7357</strain>
    </source>
</reference>
<evidence type="ECO:0000313" key="3">
    <source>
        <dbReference type="Proteomes" id="UP000235672"/>
    </source>
</evidence>
<accession>A0A2J6PHE7</accession>
<dbReference type="EMBL" id="KZ613531">
    <property type="protein sequence ID" value="PMD13467.1"/>
    <property type="molecule type" value="Genomic_DNA"/>
</dbReference>
<dbReference type="PANTHER" id="PTHR10622">
    <property type="entry name" value="HET DOMAIN-CONTAINING PROTEIN"/>
    <property type="match status" value="1"/>
</dbReference>
<dbReference type="AlphaFoldDB" id="A0A2J6PHE7"/>